<dbReference type="Proteomes" id="UP001187682">
    <property type="component" value="Unassembled WGS sequence"/>
</dbReference>
<gene>
    <name evidence="1" type="ORF">DNG_09873</name>
</gene>
<sequence>MKYSIVLSLAAALPLAMAPSLHAD</sequence>
<accession>A0AAE8N7L2</accession>
<dbReference type="EMBL" id="ONZQ02000019">
    <property type="protein sequence ID" value="SPO07179.1"/>
    <property type="molecule type" value="Genomic_DNA"/>
</dbReference>
<keyword evidence="2" id="KW-1185">Reference proteome</keyword>
<evidence type="ECO:0000313" key="1">
    <source>
        <dbReference type="EMBL" id="SPO07179.1"/>
    </source>
</evidence>
<proteinExistence type="predicted"/>
<comment type="caution">
    <text evidence="1">The sequence shown here is derived from an EMBL/GenBank/DDBJ whole genome shotgun (WGS) entry which is preliminary data.</text>
</comment>
<reference evidence="1" key="1">
    <citation type="submission" date="2018-03" db="EMBL/GenBank/DDBJ databases">
        <authorList>
            <person name="Guldener U."/>
        </authorList>
    </citation>
    <scope>NUCLEOTIDE SEQUENCE</scope>
</reference>
<organism evidence="1 2">
    <name type="scientific">Cephalotrichum gorgonifer</name>
    <dbReference type="NCBI Taxonomy" id="2041049"/>
    <lineage>
        <taxon>Eukaryota</taxon>
        <taxon>Fungi</taxon>
        <taxon>Dikarya</taxon>
        <taxon>Ascomycota</taxon>
        <taxon>Pezizomycotina</taxon>
        <taxon>Sordariomycetes</taxon>
        <taxon>Hypocreomycetidae</taxon>
        <taxon>Microascales</taxon>
        <taxon>Microascaceae</taxon>
        <taxon>Cephalotrichum</taxon>
    </lineage>
</organism>
<evidence type="ECO:0000313" key="2">
    <source>
        <dbReference type="Proteomes" id="UP001187682"/>
    </source>
</evidence>
<name>A0AAE8N7L2_9PEZI</name>
<dbReference type="AlphaFoldDB" id="A0AAE8N7L2"/>
<protein>
    <submittedName>
        <fullName evidence="1">Uncharacterized protein</fullName>
    </submittedName>
</protein>